<dbReference type="Gene3D" id="3.30.470.20">
    <property type="entry name" value="ATP-grasp fold, B domain"/>
    <property type="match status" value="2"/>
</dbReference>
<dbReference type="Proteomes" id="UP001215503">
    <property type="component" value="Unassembled WGS sequence"/>
</dbReference>
<keyword evidence="1" id="KW-0067">ATP-binding</keyword>
<gene>
    <name evidence="3" type="ORF">P2G67_00655</name>
</gene>
<accession>A0ABT5YI57</accession>
<evidence type="ECO:0000313" key="3">
    <source>
        <dbReference type="EMBL" id="MDF2094480.1"/>
    </source>
</evidence>
<dbReference type="EMBL" id="JARHUD010000001">
    <property type="protein sequence ID" value="MDF2094480.1"/>
    <property type="molecule type" value="Genomic_DNA"/>
</dbReference>
<dbReference type="InterPro" id="IPR011761">
    <property type="entry name" value="ATP-grasp"/>
</dbReference>
<protein>
    <submittedName>
        <fullName evidence="3">ATP-grasp domain-containing protein</fullName>
    </submittedName>
</protein>
<dbReference type="RefSeq" id="WP_275819027.1">
    <property type="nucleotide sequence ID" value="NZ_JARHUD010000001.1"/>
</dbReference>
<dbReference type="PROSITE" id="PS50975">
    <property type="entry name" value="ATP_GRASP"/>
    <property type="match status" value="1"/>
</dbReference>
<dbReference type="PANTHER" id="PTHR21621:SF0">
    <property type="entry name" value="BETA-CITRYLGLUTAMATE SYNTHASE B-RELATED"/>
    <property type="match status" value="1"/>
</dbReference>
<name>A0ABT5YI57_9PROT</name>
<feature type="domain" description="ATP-grasp" evidence="2">
    <location>
        <begin position="108"/>
        <end position="352"/>
    </location>
</feature>
<evidence type="ECO:0000256" key="1">
    <source>
        <dbReference type="PROSITE-ProRule" id="PRU00409"/>
    </source>
</evidence>
<evidence type="ECO:0000313" key="4">
    <source>
        <dbReference type="Proteomes" id="UP001215503"/>
    </source>
</evidence>
<reference evidence="3 4" key="1">
    <citation type="submission" date="2023-03" db="EMBL/GenBank/DDBJ databases">
        <title>Fodinicurvata sp. CAU 1616 isolated from sea sendiment.</title>
        <authorList>
            <person name="Kim W."/>
        </authorList>
    </citation>
    <scope>NUCLEOTIDE SEQUENCE [LARGE SCALE GENOMIC DNA]</scope>
    <source>
        <strain evidence="3 4">CAU 1616</strain>
    </source>
</reference>
<proteinExistence type="predicted"/>
<organism evidence="3 4">
    <name type="scientific">Aquibaculum arenosum</name>
    <dbReference type="NCBI Taxonomy" id="3032591"/>
    <lineage>
        <taxon>Bacteria</taxon>
        <taxon>Pseudomonadati</taxon>
        <taxon>Pseudomonadota</taxon>
        <taxon>Alphaproteobacteria</taxon>
        <taxon>Rhodospirillales</taxon>
        <taxon>Rhodovibrionaceae</taxon>
        <taxon>Aquibaculum</taxon>
    </lineage>
</organism>
<keyword evidence="1" id="KW-0547">Nucleotide-binding</keyword>
<keyword evidence="4" id="KW-1185">Reference proteome</keyword>
<dbReference type="SUPFAM" id="SSF56059">
    <property type="entry name" value="Glutathione synthetase ATP-binding domain-like"/>
    <property type="match status" value="1"/>
</dbReference>
<sequence length="418" mass="47565">MNSINISSSSLCVFSLANEAYRRGLEVTFLCEKKVQELCEKKQMKYNPKYNRVGFVFVISDGIINITFSKTKVLCSNIIKSDETWFGSLFGRKRYHSAGFYQGKKEQKRALSNLKIDTARYRVVDKARKSFPNDLNSIVDVLGFPLVAKPVAGSMGKGVHVNINTRETLLLSINEIKATQCIVEEYVQGVEYRVYTVNGVPVGAVRRTPPYVIGDGEKTINELLIQANNKKRRMKRPIINIEQAIINLTKRGLTLYSIPDKDIYINLGDVLGRSSGGYVIRDDSILSSTHLKQICRKIDKLYDGIILGIDLINDKDRYVVIEINDRPQLSTILDPDYGEACDISRLVIKKLFPSSRRVRKRKNSGDFIRFWNLIKASKNDLLWSPLNYQDRILHAANTRRKLFNYKKSILGAIGIKVI</sequence>
<dbReference type="Pfam" id="PF08443">
    <property type="entry name" value="RimK"/>
    <property type="match status" value="1"/>
</dbReference>
<comment type="caution">
    <text evidence="3">The sequence shown here is derived from an EMBL/GenBank/DDBJ whole genome shotgun (WGS) entry which is preliminary data.</text>
</comment>
<dbReference type="InterPro" id="IPR013651">
    <property type="entry name" value="ATP-grasp_RimK-type"/>
</dbReference>
<dbReference type="PANTHER" id="PTHR21621">
    <property type="entry name" value="RIBOSOMAL PROTEIN S6 MODIFICATION PROTEIN"/>
    <property type="match status" value="1"/>
</dbReference>
<evidence type="ECO:0000259" key="2">
    <source>
        <dbReference type="PROSITE" id="PS50975"/>
    </source>
</evidence>